<gene>
    <name evidence="1" type="ORF">NDU88_001864</name>
</gene>
<proteinExistence type="predicted"/>
<evidence type="ECO:0000313" key="1">
    <source>
        <dbReference type="EMBL" id="KAJ1123394.1"/>
    </source>
</evidence>
<evidence type="ECO:0000313" key="2">
    <source>
        <dbReference type="Proteomes" id="UP001066276"/>
    </source>
</evidence>
<comment type="caution">
    <text evidence="1">The sequence shown here is derived from an EMBL/GenBank/DDBJ whole genome shotgun (WGS) entry which is preliminary data.</text>
</comment>
<protein>
    <submittedName>
        <fullName evidence="1">Uncharacterized protein</fullName>
    </submittedName>
</protein>
<dbReference type="AlphaFoldDB" id="A0AAV7P972"/>
<dbReference type="EMBL" id="JANPWB010000011">
    <property type="protein sequence ID" value="KAJ1123394.1"/>
    <property type="molecule type" value="Genomic_DNA"/>
</dbReference>
<name>A0AAV7P972_PLEWA</name>
<organism evidence="1 2">
    <name type="scientific">Pleurodeles waltl</name>
    <name type="common">Iberian ribbed newt</name>
    <dbReference type="NCBI Taxonomy" id="8319"/>
    <lineage>
        <taxon>Eukaryota</taxon>
        <taxon>Metazoa</taxon>
        <taxon>Chordata</taxon>
        <taxon>Craniata</taxon>
        <taxon>Vertebrata</taxon>
        <taxon>Euteleostomi</taxon>
        <taxon>Amphibia</taxon>
        <taxon>Batrachia</taxon>
        <taxon>Caudata</taxon>
        <taxon>Salamandroidea</taxon>
        <taxon>Salamandridae</taxon>
        <taxon>Pleurodelinae</taxon>
        <taxon>Pleurodeles</taxon>
    </lineage>
</organism>
<sequence length="87" mass="9737">MLPTDRAAAALLVQAKLAHKTTLEKLGALHRREVLARKHSEDDKVEVATRFGCIRGVSLLKRESSTLETRLRRGNGLRFQPTRDTSS</sequence>
<dbReference type="Proteomes" id="UP001066276">
    <property type="component" value="Chromosome 7"/>
</dbReference>
<reference evidence="1" key="1">
    <citation type="journal article" date="2022" name="bioRxiv">
        <title>Sequencing and chromosome-scale assembly of the giantPleurodeles waltlgenome.</title>
        <authorList>
            <person name="Brown T."/>
            <person name="Elewa A."/>
            <person name="Iarovenko S."/>
            <person name="Subramanian E."/>
            <person name="Araus A.J."/>
            <person name="Petzold A."/>
            <person name="Susuki M."/>
            <person name="Suzuki K.-i.T."/>
            <person name="Hayashi T."/>
            <person name="Toyoda A."/>
            <person name="Oliveira C."/>
            <person name="Osipova E."/>
            <person name="Leigh N.D."/>
            <person name="Simon A."/>
            <person name="Yun M.H."/>
        </authorList>
    </citation>
    <scope>NUCLEOTIDE SEQUENCE</scope>
    <source>
        <strain evidence="1">20211129_DDA</strain>
        <tissue evidence="1">Liver</tissue>
    </source>
</reference>
<keyword evidence="2" id="KW-1185">Reference proteome</keyword>
<accession>A0AAV7P972</accession>